<dbReference type="AlphaFoldDB" id="A0A7I8VYC5"/>
<evidence type="ECO:0000256" key="2">
    <source>
        <dbReference type="ARBA" id="ARBA00023134"/>
    </source>
</evidence>
<name>A0A7I8VYC5_9ANNE</name>
<sequence>MIKTKLLLLGECEQGKSTLANFLSETVAETGQPKTYKPTQGCRIVEFEVKDLKLKSGRKVSCEVEMWDVSGDPRFSGGWPAIAKDTSGIVFVYRTDTNLNAKEMEGWYNNFADKQGLADKQCVIFGNNIDGRTIEPNIPYKMNKIRCTVIDLNNDPEGVRSEFDKFLTDVCISTDEARDSEELKLIN</sequence>
<evidence type="ECO:0000256" key="1">
    <source>
        <dbReference type="ARBA" id="ARBA00022741"/>
    </source>
</evidence>
<keyword evidence="4" id="KW-1185">Reference proteome</keyword>
<keyword evidence="2" id="KW-0342">GTP-binding</keyword>
<dbReference type="SUPFAM" id="SSF52540">
    <property type="entry name" value="P-loop containing nucleoside triphosphate hydrolases"/>
    <property type="match status" value="1"/>
</dbReference>
<organism evidence="3 4">
    <name type="scientific">Dimorphilus gyrociliatus</name>
    <dbReference type="NCBI Taxonomy" id="2664684"/>
    <lineage>
        <taxon>Eukaryota</taxon>
        <taxon>Metazoa</taxon>
        <taxon>Spiralia</taxon>
        <taxon>Lophotrochozoa</taxon>
        <taxon>Annelida</taxon>
        <taxon>Polychaeta</taxon>
        <taxon>Polychaeta incertae sedis</taxon>
        <taxon>Dinophilidae</taxon>
        <taxon>Dimorphilus</taxon>
    </lineage>
</organism>
<reference evidence="3 4" key="1">
    <citation type="submission" date="2020-08" db="EMBL/GenBank/DDBJ databases">
        <authorList>
            <person name="Hejnol A."/>
        </authorList>
    </citation>
    <scope>NUCLEOTIDE SEQUENCE [LARGE SCALE GENOMIC DNA]</scope>
</reference>
<comment type="caution">
    <text evidence="3">The sequence shown here is derived from an EMBL/GenBank/DDBJ whole genome shotgun (WGS) entry which is preliminary data.</text>
</comment>
<dbReference type="InterPro" id="IPR027417">
    <property type="entry name" value="P-loop_NTPase"/>
</dbReference>
<dbReference type="EMBL" id="CAJFCJ010000013">
    <property type="protein sequence ID" value="CAD5120857.1"/>
    <property type="molecule type" value="Genomic_DNA"/>
</dbReference>
<accession>A0A7I8VYC5</accession>
<evidence type="ECO:0000313" key="4">
    <source>
        <dbReference type="Proteomes" id="UP000549394"/>
    </source>
</evidence>
<evidence type="ECO:0000313" key="3">
    <source>
        <dbReference type="EMBL" id="CAD5120857.1"/>
    </source>
</evidence>
<dbReference type="PANTHER" id="PTHR24073">
    <property type="entry name" value="DRAB5-RELATED"/>
    <property type="match status" value="1"/>
</dbReference>
<dbReference type="Gene3D" id="3.40.50.300">
    <property type="entry name" value="P-loop containing nucleotide triphosphate hydrolases"/>
    <property type="match status" value="1"/>
</dbReference>
<dbReference type="GO" id="GO:0005525">
    <property type="term" value="F:GTP binding"/>
    <property type="evidence" value="ECO:0007669"/>
    <property type="project" value="UniProtKB-KW"/>
</dbReference>
<gene>
    <name evidence="3" type="ORF">DGYR_LOCUS8881</name>
</gene>
<dbReference type="OrthoDB" id="275177at2759"/>
<protein>
    <submittedName>
        <fullName evidence="3">DgyrCDS9410</fullName>
    </submittedName>
</protein>
<dbReference type="Proteomes" id="UP000549394">
    <property type="component" value="Unassembled WGS sequence"/>
</dbReference>
<proteinExistence type="predicted"/>
<dbReference type="Pfam" id="PF08477">
    <property type="entry name" value="Roc"/>
    <property type="match status" value="1"/>
</dbReference>
<keyword evidence="1" id="KW-0547">Nucleotide-binding</keyword>